<dbReference type="InterPro" id="IPR014710">
    <property type="entry name" value="RmlC-like_jellyroll"/>
</dbReference>
<organism evidence="2 3">
    <name type="scientific">Pseudarthrobacter niigatensis</name>
    <dbReference type="NCBI Taxonomy" id="369935"/>
    <lineage>
        <taxon>Bacteria</taxon>
        <taxon>Bacillati</taxon>
        <taxon>Actinomycetota</taxon>
        <taxon>Actinomycetes</taxon>
        <taxon>Micrococcales</taxon>
        <taxon>Micrococcaceae</taxon>
        <taxon>Pseudarthrobacter</taxon>
    </lineage>
</organism>
<comment type="caution">
    <text evidence="2">The sequence shown here is derived from an EMBL/GenBank/DDBJ whole genome shotgun (WGS) entry which is preliminary data.</text>
</comment>
<evidence type="ECO:0000313" key="3">
    <source>
        <dbReference type="Proteomes" id="UP001239267"/>
    </source>
</evidence>
<dbReference type="InterPro" id="IPR011051">
    <property type="entry name" value="RmlC_Cupin_sf"/>
</dbReference>
<dbReference type="SUPFAM" id="SSF51182">
    <property type="entry name" value="RmlC-like cupins"/>
    <property type="match status" value="1"/>
</dbReference>
<gene>
    <name evidence="2" type="ORF">J2T23_001803</name>
</gene>
<dbReference type="Gene3D" id="2.60.120.10">
    <property type="entry name" value="Jelly Rolls"/>
    <property type="match status" value="1"/>
</dbReference>
<evidence type="ECO:0000313" key="2">
    <source>
        <dbReference type="EMBL" id="MDQ0145910.1"/>
    </source>
</evidence>
<evidence type="ECO:0000256" key="1">
    <source>
        <dbReference type="SAM" id="MobiDB-lite"/>
    </source>
</evidence>
<feature type="compositionally biased region" description="Basic and acidic residues" evidence="1">
    <location>
        <begin position="99"/>
        <end position="109"/>
    </location>
</feature>
<protein>
    <recommendedName>
        <fullName evidence="4">Cytoplasmic protein</fullName>
    </recommendedName>
</protein>
<dbReference type="EMBL" id="JAUSTB010000005">
    <property type="protein sequence ID" value="MDQ0145910.1"/>
    <property type="molecule type" value="Genomic_DNA"/>
</dbReference>
<reference evidence="2 3" key="1">
    <citation type="submission" date="2023-07" db="EMBL/GenBank/DDBJ databases">
        <title>Sorghum-associated microbial communities from plants grown in Nebraska, USA.</title>
        <authorList>
            <person name="Schachtman D."/>
        </authorList>
    </citation>
    <scope>NUCLEOTIDE SEQUENCE [LARGE SCALE GENOMIC DNA]</scope>
    <source>
        <strain evidence="2 3">DS1001</strain>
    </source>
</reference>
<dbReference type="Proteomes" id="UP001239267">
    <property type="component" value="Unassembled WGS sequence"/>
</dbReference>
<evidence type="ECO:0008006" key="4">
    <source>
        <dbReference type="Google" id="ProtNLM"/>
    </source>
</evidence>
<keyword evidence="3" id="KW-1185">Reference proteome</keyword>
<feature type="region of interest" description="Disordered" evidence="1">
    <location>
        <begin position="99"/>
        <end position="123"/>
    </location>
</feature>
<accession>A0AAJ1SRM3</accession>
<dbReference type="AlphaFoldDB" id="A0AAJ1SRM3"/>
<sequence length="123" mass="13540">MADPIAVNPQHYRLVFENDRVRVLEYSDGPGDRTGTHSHPDSVMVTLSAFTRRLRAGGREVDVELPAGQARWLDAQEHSGTNTGSTPTHCLFIELKEPRRETVRADGQHRPATQASRLGPAGS</sequence>
<dbReference type="RefSeq" id="WP_307359112.1">
    <property type="nucleotide sequence ID" value="NZ_JAUSTB010000005.1"/>
</dbReference>
<proteinExistence type="predicted"/>
<name>A0AAJ1SRM3_9MICC</name>